<dbReference type="InterPro" id="IPR013549">
    <property type="entry name" value="DUF1731"/>
</dbReference>
<feature type="compositionally biased region" description="Basic and acidic residues" evidence="1">
    <location>
        <begin position="809"/>
        <end position="823"/>
    </location>
</feature>
<feature type="compositionally biased region" description="Basic and acidic residues" evidence="1">
    <location>
        <begin position="709"/>
        <end position="723"/>
    </location>
</feature>
<evidence type="ECO:0000259" key="3">
    <source>
        <dbReference type="Pfam" id="PF08338"/>
    </source>
</evidence>
<feature type="compositionally biased region" description="Basic and acidic residues" evidence="1">
    <location>
        <begin position="609"/>
        <end position="623"/>
    </location>
</feature>
<feature type="compositionally biased region" description="Basic and acidic residues" evidence="1">
    <location>
        <begin position="834"/>
        <end position="843"/>
    </location>
</feature>
<organism evidence="4 5">
    <name type="scientific">Deinandra increscens subsp. villosa</name>
    <dbReference type="NCBI Taxonomy" id="3103831"/>
    <lineage>
        <taxon>Eukaryota</taxon>
        <taxon>Viridiplantae</taxon>
        <taxon>Streptophyta</taxon>
        <taxon>Embryophyta</taxon>
        <taxon>Tracheophyta</taxon>
        <taxon>Spermatophyta</taxon>
        <taxon>Magnoliopsida</taxon>
        <taxon>eudicotyledons</taxon>
        <taxon>Gunneridae</taxon>
        <taxon>Pentapetalae</taxon>
        <taxon>asterids</taxon>
        <taxon>campanulids</taxon>
        <taxon>Asterales</taxon>
        <taxon>Asteraceae</taxon>
        <taxon>Asteroideae</taxon>
        <taxon>Heliantheae alliance</taxon>
        <taxon>Madieae</taxon>
        <taxon>Madiinae</taxon>
        <taxon>Deinandra</taxon>
    </lineage>
</organism>
<dbReference type="AlphaFoldDB" id="A0AAP0CEP8"/>
<dbReference type="InterPro" id="IPR010099">
    <property type="entry name" value="SDR39U1"/>
</dbReference>
<protein>
    <submittedName>
        <fullName evidence="4">Uncharacterized protein</fullName>
    </submittedName>
</protein>
<feature type="compositionally biased region" description="Basic and acidic residues" evidence="1">
    <location>
        <begin position="634"/>
        <end position="643"/>
    </location>
</feature>
<feature type="compositionally biased region" description="Basic and acidic residues" evidence="1">
    <location>
        <begin position="559"/>
        <end position="573"/>
    </location>
</feature>
<feature type="compositionally biased region" description="Basic and acidic residues" evidence="1">
    <location>
        <begin position="534"/>
        <end position="548"/>
    </location>
</feature>
<dbReference type="Pfam" id="PF01370">
    <property type="entry name" value="Epimerase"/>
    <property type="match status" value="1"/>
</dbReference>
<feature type="compositionally biased region" description="Basic and acidic residues" evidence="1">
    <location>
        <begin position="659"/>
        <end position="673"/>
    </location>
</feature>
<feature type="compositionally biased region" description="Polar residues" evidence="1">
    <location>
        <begin position="479"/>
        <end position="491"/>
    </location>
</feature>
<feature type="compositionally biased region" description="Basic and acidic residues" evidence="1">
    <location>
        <begin position="734"/>
        <end position="743"/>
    </location>
</feature>
<feature type="compositionally biased region" description="Basic and acidic residues" evidence="1">
    <location>
        <begin position="759"/>
        <end position="773"/>
    </location>
</feature>
<dbReference type="InterPro" id="IPR001509">
    <property type="entry name" value="Epimerase_deHydtase"/>
</dbReference>
<proteinExistence type="predicted"/>
<dbReference type="Pfam" id="PF08338">
    <property type="entry name" value="DUF1731"/>
    <property type="match status" value="1"/>
</dbReference>
<evidence type="ECO:0000259" key="2">
    <source>
        <dbReference type="Pfam" id="PF01370"/>
    </source>
</evidence>
<dbReference type="InterPro" id="IPR024489">
    <property type="entry name" value="Organ_specific_prot"/>
</dbReference>
<dbReference type="CDD" id="cd05242">
    <property type="entry name" value="SDR_a8"/>
    <property type="match status" value="1"/>
</dbReference>
<feature type="compositionally biased region" description="Basic and acidic residues" evidence="1">
    <location>
        <begin position="509"/>
        <end position="523"/>
    </location>
</feature>
<gene>
    <name evidence="4" type="ORF">SSX86_028582</name>
</gene>
<feature type="compositionally biased region" description="Basic and acidic residues" evidence="1">
    <location>
        <begin position="444"/>
        <end position="460"/>
    </location>
</feature>
<dbReference type="PANTHER" id="PTHR11092:SF0">
    <property type="entry name" value="EPIMERASE FAMILY PROTEIN SDR39U1"/>
    <property type="match status" value="1"/>
</dbReference>
<feature type="domain" description="DUF1731" evidence="3">
    <location>
        <begin position="308"/>
        <end position="354"/>
    </location>
</feature>
<dbReference type="PANTHER" id="PTHR11092">
    <property type="entry name" value="SUGAR NUCLEOTIDE EPIMERASE RELATED"/>
    <property type="match status" value="1"/>
</dbReference>
<evidence type="ECO:0000313" key="4">
    <source>
        <dbReference type="EMBL" id="KAK9051954.1"/>
    </source>
</evidence>
<accession>A0AAP0CEP8</accession>
<feature type="compositionally biased region" description="Basic and acidic residues" evidence="1">
    <location>
        <begin position="584"/>
        <end position="598"/>
    </location>
</feature>
<feature type="compositionally biased region" description="Basic and acidic residues" evidence="1">
    <location>
        <begin position="684"/>
        <end position="693"/>
    </location>
</feature>
<name>A0AAP0CEP8_9ASTR</name>
<dbReference type="SUPFAM" id="SSF51735">
    <property type="entry name" value="NAD(P)-binding Rossmann-fold domains"/>
    <property type="match status" value="1"/>
</dbReference>
<dbReference type="InterPro" id="IPR036291">
    <property type="entry name" value="NAD(P)-bd_dom_sf"/>
</dbReference>
<comment type="caution">
    <text evidence="4">The sequence shown here is derived from an EMBL/GenBank/DDBJ whole genome shotgun (WGS) entry which is preliminary data.</text>
</comment>
<keyword evidence="5" id="KW-1185">Reference proteome</keyword>
<feature type="domain" description="NAD-dependent epimerase/dehydratase" evidence="2">
    <location>
        <begin position="58"/>
        <end position="274"/>
    </location>
</feature>
<sequence>MDLCGASALAWRRSSISPPLHSSHRPNSSACQFRRFRVRCVQTDANGSSKQGKQMTVSITGATGFIGSKLVQRLYEDNHSICVLTRSKSKAKSIFPVKDFPGIVIAEEPQWKDCIQGSTGVVNLAGLPISTRWSPEIKKEIKQSRIRVTSKVVDLINNSPSDARPTVLVSATAVGYYGTSETQVFDEKSPSGNDYLAEVCREWEGTALGVDKDVRLALIRIGVVLGKDGGALAKMIPIFMMFAGGPLGSGKQWFSWIHVDDLVNLLYEALLNPSYKGVINGTAPNPVRLAEMCQHLGSVLGRPSWLPVPDLALKAVLGEGATVVLEGQRVVPGRAKELGFSYKYPYIKEALKAILAQKVNHQYPSRHHILISPNILITTRQMESSLAFLLLFSLIMTAINIDARPHPEEYWEGSFVQRGTLVSPQPIKKSHCHTLAKARNHISSVDKESEVRPEASRYDNDVNPNGDNKGFEPRPNISVYDNETGLQGNKNSDNEFEPRPNISVYDNETGLKGKKNSDKEFEPRPNISVYDNETSLKEKMNSDKEFEPRPNISVYDNETGLKGKRNSDKEFEPRPNISVYDNETGLKEKKNSDKEFEPRPNISVYDNETGLKGKKNSDKEFEPRPNISVYDNDTGLKGKKNFDEEFEPRPSTTAYDNETGSKGKKNSDKEFEPRPNISVYDNDTGLKGKKNFDEEFEPRPSATGYDNDTGLKGKKNFDKEFEPRPSATGYDNDTGLKGKKNFDEEFEPRPSATSYDNDTGLKGKKNFDKEFEPRPSATGYDNDTGLKGKKNFDEEFEPRPSATSYDNDTGLKGKKNFDKEFEPRPSATGYDNDTPLKGKKNFDEEFEPRPSATGYDNATPLKGKNFDEEFEPRPSVTGYDNGAGLKGKKKFDGEFKPKPNISIYDIVLKEKKRAVNAEFEPRPSLTAYEG</sequence>
<evidence type="ECO:0000313" key="5">
    <source>
        <dbReference type="Proteomes" id="UP001408789"/>
    </source>
</evidence>
<dbReference type="EMBL" id="JBCNJP010000027">
    <property type="protein sequence ID" value="KAK9051954.1"/>
    <property type="molecule type" value="Genomic_DNA"/>
</dbReference>
<dbReference type="NCBIfam" id="TIGR01777">
    <property type="entry name" value="yfcH"/>
    <property type="match status" value="1"/>
</dbReference>
<dbReference type="Proteomes" id="UP001408789">
    <property type="component" value="Unassembled WGS sequence"/>
</dbReference>
<dbReference type="Pfam" id="PF10950">
    <property type="entry name" value="Organ_specific"/>
    <property type="match status" value="5"/>
</dbReference>
<feature type="compositionally biased region" description="Basic and acidic residues" evidence="1">
    <location>
        <begin position="784"/>
        <end position="793"/>
    </location>
</feature>
<dbReference type="Gene3D" id="3.40.50.720">
    <property type="entry name" value="NAD(P)-binding Rossmann-like Domain"/>
    <property type="match status" value="1"/>
</dbReference>
<feature type="region of interest" description="Disordered" evidence="1">
    <location>
        <begin position="438"/>
        <end position="892"/>
    </location>
</feature>
<reference evidence="4 5" key="1">
    <citation type="submission" date="2024-04" db="EMBL/GenBank/DDBJ databases">
        <title>The reference genome of an endangered Asteraceae, Deinandra increscens subsp. villosa, native to the Central Coast of California.</title>
        <authorList>
            <person name="Guilliams M."/>
            <person name="Hasenstab-Lehman K."/>
            <person name="Meyer R."/>
            <person name="Mcevoy S."/>
        </authorList>
    </citation>
    <scope>NUCLEOTIDE SEQUENCE [LARGE SCALE GENOMIC DNA]</scope>
    <source>
        <tissue evidence="4">Leaf</tissue>
    </source>
</reference>
<evidence type="ECO:0000256" key="1">
    <source>
        <dbReference type="SAM" id="MobiDB-lite"/>
    </source>
</evidence>